<dbReference type="PANTHER" id="PTHR45614">
    <property type="entry name" value="MYB PROTEIN-RELATED"/>
    <property type="match status" value="1"/>
</dbReference>
<dbReference type="PROSITE" id="PS51294">
    <property type="entry name" value="HTH_MYB"/>
    <property type="match status" value="1"/>
</dbReference>
<feature type="coiled-coil region" evidence="1">
    <location>
        <begin position="321"/>
        <end position="390"/>
    </location>
</feature>
<dbReference type="PROSITE" id="PS50090">
    <property type="entry name" value="MYB_LIKE"/>
    <property type="match status" value="2"/>
</dbReference>
<dbReference type="RefSeq" id="XP_001434326.1">
    <property type="nucleotide sequence ID" value="XM_001434289.1"/>
</dbReference>
<dbReference type="STRING" id="5888.A0C812"/>
<feature type="domain" description="HTH myb-type" evidence="4">
    <location>
        <begin position="189"/>
        <end position="243"/>
    </location>
</feature>
<dbReference type="KEGG" id="ptm:GSPATT00036060001"/>
<accession>A0C812</accession>
<dbReference type="CDD" id="cd00167">
    <property type="entry name" value="SANT"/>
    <property type="match status" value="2"/>
</dbReference>
<dbReference type="InterPro" id="IPR001005">
    <property type="entry name" value="SANT/Myb"/>
</dbReference>
<evidence type="ECO:0000259" key="3">
    <source>
        <dbReference type="PROSITE" id="PS50090"/>
    </source>
</evidence>
<evidence type="ECO:0000313" key="6">
    <source>
        <dbReference type="Proteomes" id="UP000000600"/>
    </source>
</evidence>
<dbReference type="PANTHER" id="PTHR45614:SF274">
    <property type="entry name" value="MYB-LIKE DNA-BINDING PROTEIN"/>
    <property type="match status" value="1"/>
</dbReference>
<evidence type="ECO:0000313" key="5">
    <source>
        <dbReference type="EMBL" id="CAK66929.1"/>
    </source>
</evidence>
<dbReference type="SUPFAM" id="SSF46689">
    <property type="entry name" value="Homeodomain-like"/>
    <property type="match status" value="2"/>
</dbReference>
<dbReference type="eggNOG" id="KOG0048">
    <property type="taxonomic scope" value="Eukaryota"/>
</dbReference>
<feature type="domain" description="Myb-like" evidence="3">
    <location>
        <begin position="189"/>
        <end position="239"/>
    </location>
</feature>
<dbReference type="OrthoDB" id="2143914at2759"/>
<organism evidence="5 6">
    <name type="scientific">Paramecium tetraurelia</name>
    <dbReference type="NCBI Taxonomy" id="5888"/>
    <lineage>
        <taxon>Eukaryota</taxon>
        <taxon>Sar</taxon>
        <taxon>Alveolata</taxon>
        <taxon>Ciliophora</taxon>
        <taxon>Intramacronucleata</taxon>
        <taxon>Oligohymenophorea</taxon>
        <taxon>Peniculida</taxon>
        <taxon>Parameciidae</taxon>
        <taxon>Paramecium</taxon>
    </lineage>
</organism>
<evidence type="ECO:0000256" key="1">
    <source>
        <dbReference type="SAM" id="Coils"/>
    </source>
</evidence>
<protein>
    <submittedName>
        <fullName evidence="5">Uncharacterized protein</fullName>
    </submittedName>
</protein>
<dbReference type="InParanoid" id="A0C812"/>
<dbReference type="GO" id="GO:0006355">
    <property type="term" value="P:regulation of DNA-templated transcription"/>
    <property type="evidence" value="ECO:0000318"/>
    <property type="project" value="GO_Central"/>
</dbReference>
<dbReference type="InterPro" id="IPR009057">
    <property type="entry name" value="Homeodomain-like_sf"/>
</dbReference>
<dbReference type="Pfam" id="PF00249">
    <property type="entry name" value="Myb_DNA-binding"/>
    <property type="match status" value="1"/>
</dbReference>
<dbReference type="GeneID" id="5020110"/>
<name>A0C812_PARTE</name>
<dbReference type="InterPro" id="IPR050560">
    <property type="entry name" value="MYB_TF"/>
</dbReference>
<keyword evidence="6" id="KW-1185">Reference proteome</keyword>
<feature type="compositionally biased region" description="Basic and acidic residues" evidence="2">
    <location>
        <begin position="284"/>
        <end position="294"/>
    </location>
</feature>
<feature type="region of interest" description="Disordered" evidence="2">
    <location>
        <begin position="266"/>
        <end position="298"/>
    </location>
</feature>
<dbReference type="OMA" id="IHPDEND"/>
<dbReference type="Proteomes" id="UP000000600">
    <property type="component" value="Unassembled WGS sequence"/>
</dbReference>
<proteinExistence type="predicted"/>
<keyword evidence="1" id="KW-0175">Coiled coil</keyword>
<feature type="domain" description="Myb-like" evidence="3">
    <location>
        <begin position="122"/>
        <end position="188"/>
    </location>
</feature>
<dbReference type="SMART" id="SM00717">
    <property type="entry name" value="SANT"/>
    <property type="match status" value="2"/>
</dbReference>
<dbReference type="Gene3D" id="1.10.10.60">
    <property type="entry name" value="Homeodomain-like"/>
    <property type="match status" value="2"/>
</dbReference>
<dbReference type="EMBL" id="CT868049">
    <property type="protein sequence ID" value="CAK66929.1"/>
    <property type="molecule type" value="Genomic_DNA"/>
</dbReference>
<evidence type="ECO:0000256" key="2">
    <source>
        <dbReference type="SAM" id="MobiDB-lite"/>
    </source>
</evidence>
<evidence type="ECO:0000259" key="4">
    <source>
        <dbReference type="PROSITE" id="PS51294"/>
    </source>
</evidence>
<reference evidence="5 6" key="1">
    <citation type="journal article" date="2006" name="Nature">
        <title>Global trends of whole-genome duplications revealed by the ciliate Paramecium tetraurelia.</title>
        <authorList>
            <consortium name="Genoscope"/>
            <person name="Aury J.-M."/>
            <person name="Jaillon O."/>
            <person name="Duret L."/>
            <person name="Noel B."/>
            <person name="Jubin C."/>
            <person name="Porcel B.M."/>
            <person name="Segurens B."/>
            <person name="Daubin V."/>
            <person name="Anthouard V."/>
            <person name="Aiach N."/>
            <person name="Arnaiz O."/>
            <person name="Billaut A."/>
            <person name="Beisson J."/>
            <person name="Blanc I."/>
            <person name="Bouhouche K."/>
            <person name="Camara F."/>
            <person name="Duharcourt S."/>
            <person name="Guigo R."/>
            <person name="Gogendeau D."/>
            <person name="Katinka M."/>
            <person name="Keller A.-M."/>
            <person name="Kissmehl R."/>
            <person name="Klotz C."/>
            <person name="Koll F."/>
            <person name="Le Moue A."/>
            <person name="Lepere C."/>
            <person name="Malinsky S."/>
            <person name="Nowacki M."/>
            <person name="Nowak J.K."/>
            <person name="Plattner H."/>
            <person name="Poulain J."/>
            <person name="Ruiz F."/>
            <person name="Serrano V."/>
            <person name="Zagulski M."/>
            <person name="Dessen P."/>
            <person name="Betermier M."/>
            <person name="Weissenbach J."/>
            <person name="Scarpelli C."/>
            <person name="Schachter V."/>
            <person name="Sperling L."/>
            <person name="Meyer E."/>
            <person name="Cohen J."/>
            <person name="Wincker P."/>
        </authorList>
    </citation>
    <scope>NUCLEOTIDE SEQUENCE [LARGE SCALE GENOMIC DNA]</scope>
    <source>
        <strain evidence="5 6">Stock d4-2</strain>
    </source>
</reference>
<gene>
    <name evidence="5" type="ORF">GSPATT00036060001</name>
</gene>
<dbReference type="AlphaFoldDB" id="A0C812"/>
<sequence>MNEFQAFIISLGERLNTPIPDEYRKQFKLRGEFTYPSNKKFDQICKRFRIQLICSFLEDEKLRCKRKWDNSFKLFMVWFLVKYFEKKNLLIIHPDENDWVNFENILKIDKHSLKQRWITLINPQMKSINWLQEEDEFITAQMKYSNPSKLSQKHKHIWTQIAVSLYERNLQGNIRTPKQIRERWMNYLNPELNKDQWMLKEDLIILNNVVKNGKKWSQISQQLNGRTENQVKNRYKSLIHKICKDDECDEIDMVKQYIRKNQAHVDSNKQGIIGKRGRHKKGLRNKEQSVEQRKQRNFPKIIKQEEQISHQSFVQQVQPIIQQTQQQQQQQTQQQQQQQQQAQQQQFQQQQQQTQQQQLQQLQFHQQMQLQQLQQQMNFNNEEMKIALNLQSNFLQEDIKNTTPLMMLQCLTSPGYQFLENQFLKQLSPGIVEEGECHQNSSLQLPKLNNMYKMSSTSPFLLPSMLQSPFWNNEQFIQQNDEQMPPPQPSQTFSQQISTTPFLNLGYLRQPQHNGFTSKKELDLLQENPIQQFNKRRNFNQQ</sequence>
<dbReference type="GO" id="GO:0000981">
    <property type="term" value="F:DNA-binding transcription factor activity, RNA polymerase II-specific"/>
    <property type="evidence" value="ECO:0000318"/>
    <property type="project" value="GO_Central"/>
</dbReference>
<dbReference type="GO" id="GO:0000978">
    <property type="term" value="F:RNA polymerase II cis-regulatory region sequence-specific DNA binding"/>
    <property type="evidence" value="ECO:0000318"/>
    <property type="project" value="GO_Central"/>
</dbReference>
<dbReference type="HOGENOM" id="CLU_543455_0_0_1"/>
<dbReference type="InterPro" id="IPR017930">
    <property type="entry name" value="Myb_dom"/>
</dbReference>
<dbReference type="GO" id="GO:0005634">
    <property type="term" value="C:nucleus"/>
    <property type="evidence" value="ECO:0000318"/>
    <property type="project" value="GO_Central"/>
</dbReference>